<protein>
    <submittedName>
        <fullName evidence="1">Uncharacterized protein</fullName>
    </submittedName>
</protein>
<dbReference type="InterPro" id="IPR011323">
    <property type="entry name" value="Mss4/transl-control_tumour"/>
</dbReference>
<proteinExistence type="predicted"/>
<dbReference type="SUPFAM" id="SSF51316">
    <property type="entry name" value="Mss4-like"/>
    <property type="match status" value="1"/>
</dbReference>
<dbReference type="Proteomes" id="UP000274922">
    <property type="component" value="Unassembled WGS sequence"/>
</dbReference>
<gene>
    <name evidence="1" type="ORF">CXG81DRAFT_26543</name>
</gene>
<dbReference type="Gene3D" id="2.170.150.10">
    <property type="entry name" value="Metal Binding Protein, Guanine Nucleotide Exchange Factor, Chain A"/>
    <property type="match status" value="1"/>
</dbReference>
<organism evidence="1 2">
    <name type="scientific">Caulochytrium protostelioides</name>
    <dbReference type="NCBI Taxonomy" id="1555241"/>
    <lineage>
        <taxon>Eukaryota</taxon>
        <taxon>Fungi</taxon>
        <taxon>Fungi incertae sedis</taxon>
        <taxon>Chytridiomycota</taxon>
        <taxon>Chytridiomycota incertae sedis</taxon>
        <taxon>Chytridiomycetes</taxon>
        <taxon>Caulochytriales</taxon>
        <taxon>Caulochytriaceae</taxon>
        <taxon>Caulochytrium</taxon>
    </lineage>
</organism>
<dbReference type="EMBL" id="ML014200">
    <property type="protein sequence ID" value="RKP00759.1"/>
    <property type="molecule type" value="Genomic_DNA"/>
</dbReference>
<evidence type="ECO:0000313" key="1">
    <source>
        <dbReference type="EMBL" id="RKP00759.1"/>
    </source>
</evidence>
<keyword evidence="2" id="KW-1185">Reference proteome</keyword>
<reference evidence="2" key="1">
    <citation type="journal article" date="2018" name="Nat. Microbiol.">
        <title>Leveraging single-cell genomics to expand the fungal tree of life.</title>
        <authorList>
            <person name="Ahrendt S.R."/>
            <person name="Quandt C.A."/>
            <person name="Ciobanu D."/>
            <person name="Clum A."/>
            <person name="Salamov A."/>
            <person name="Andreopoulos B."/>
            <person name="Cheng J.F."/>
            <person name="Woyke T."/>
            <person name="Pelin A."/>
            <person name="Henrissat B."/>
            <person name="Reynolds N.K."/>
            <person name="Benny G.L."/>
            <person name="Smith M.E."/>
            <person name="James T.Y."/>
            <person name="Grigoriev I.V."/>
        </authorList>
    </citation>
    <scope>NUCLEOTIDE SEQUENCE [LARGE SCALE GENOMIC DNA]</scope>
    <source>
        <strain evidence="2">ATCC 52028</strain>
    </source>
</reference>
<accession>A0A4V1IUJ3</accession>
<sequence>MADAVLDPMALDAGARCTADVRCLKCNLLIFSSDTGALHVATAAELEYQFDNVTVSGAAHTAAETPAGQRPRRYLACVDCEADVIGYVREAATSATAAQPVDGPNAPGGETYYVAIDRVHY</sequence>
<dbReference type="AlphaFoldDB" id="A0A4V1IUJ3"/>
<dbReference type="InterPro" id="IPR011057">
    <property type="entry name" value="Mss4-like_sf"/>
</dbReference>
<name>A0A4V1IUJ3_9FUNG</name>
<evidence type="ECO:0000313" key="2">
    <source>
        <dbReference type="Proteomes" id="UP000274922"/>
    </source>
</evidence>